<feature type="region of interest" description="Disordered" evidence="1">
    <location>
        <begin position="323"/>
        <end position="396"/>
    </location>
</feature>
<feature type="compositionally biased region" description="Basic and acidic residues" evidence="1">
    <location>
        <begin position="331"/>
        <end position="346"/>
    </location>
</feature>
<accession>A0A3Q7RCJ8</accession>
<feature type="region of interest" description="Disordered" evidence="1">
    <location>
        <begin position="26"/>
        <end position="51"/>
    </location>
</feature>
<reference key="1">
    <citation type="submission" date="2019-01" db="UniProtKB">
        <authorList>
            <consortium name="RefSeq"/>
        </authorList>
    </citation>
    <scope>IDENTIFICATION</scope>
</reference>
<evidence type="ECO:0000313" key="3">
    <source>
        <dbReference type="RefSeq" id="XP_025738166.1"/>
    </source>
</evidence>
<organism evidence="2 3">
    <name type="scientific">Callorhinus ursinus</name>
    <name type="common">Northern fur seal</name>
    <dbReference type="NCBI Taxonomy" id="34884"/>
    <lineage>
        <taxon>Eukaryota</taxon>
        <taxon>Metazoa</taxon>
        <taxon>Chordata</taxon>
        <taxon>Craniata</taxon>
        <taxon>Vertebrata</taxon>
        <taxon>Euteleostomi</taxon>
        <taxon>Mammalia</taxon>
        <taxon>Eutheria</taxon>
        <taxon>Laurasiatheria</taxon>
        <taxon>Carnivora</taxon>
        <taxon>Caniformia</taxon>
        <taxon>Pinnipedia</taxon>
        <taxon>Otariidae</taxon>
        <taxon>Callorhinus</taxon>
    </lineage>
</organism>
<evidence type="ECO:0000256" key="1">
    <source>
        <dbReference type="SAM" id="MobiDB-lite"/>
    </source>
</evidence>
<sequence>MRMQKSSCYIPIVRPATLWERNISHANTPQNQQQNKDSQMPSPPLERPALPCSRFTDHMKNFSESLKLRSLCFLHFPGDHFITMKEETCVEQASNQPLISFLLDEHSNYFFPSDEKQRQRGLGVALSQKRRLQNSASGIHTVFRSDVVEKGQNLEEKRDGEELMGNIEVHSFKLICLPFALSPGKIQTPVACKSLLYAHPHTVPRSPVVSAASEEESHGEASSSQTPSNQFDETLLLFTVRQEIKRARGAPREAWSSPILAKHMTKNLIRSHSVTPLHLEAAGTHINRHMRLQNRPSCNSRGYSAPLGPAARHSTAIGLCRKSQTPLASSEDPRSSSEPELEDRKAASGGAQADPHRQSRPRGAPLSPAGGGAVAMAPEMLPKHPHPPGKREPRVDASLHGNLAGASLPLLAGAPTHLPSKKLIKVCSSPPARPPQRFHTVCSQAPPRPGVNAHLH</sequence>
<gene>
    <name evidence="3" type="primary">LOC112831918</name>
</gene>
<dbReference type="InterPro" id="IPR029288">
    <property type="entry name" value="DUF4607"/>
</dbReference>
<name>A0A3Q7RCJ8_CALUR</name>
<feature type="region of interest" description="Disordered" evidence="1">
    <location>
        <begin position="426"/>
        <end position="456"/>
    </location>
</feature>
<dbReference type="PANTHER" id="PTHR40708:SF1">
    <property type="entry name" value="RIKEN CDNA 1700113H08 GENE"/>
    <property type="match status" value="1"/>
</dbReference>
<keyword evidence="2" id="KW-1185">Reference proteome</keyword>
<evidence type="ECO:0000313" key="2">
    <source>
        <dbReference type="Proteomes" id="UP000286641"/>
    </source>
</evidence>
<dbReference type="RefSeq" id="XP_025738166.1">
    <property type="nucleotide sequence ID" value="XM_025882381.1"/>
</dbReference>
<dbReference type="Proteomes" id="UP000286641">
    <property type="component" value="Unplaced"/>
</dbReference>
<feature type="region of interest" description="Disordered" evidence="1">
    <location>
        <begin position="207"/>
        <end position="228"/>
    </location>
</feature>
<dbReference type="Pfam" id="PF15380">
    <property type="entry name" value="DUF4607"/>
    <property type="match status" value="1"/>
</dbReference>
<dbReference type="InParanoid" id="A0A3Q7RCJ8"/>
<dbReference type="AlphaFoldDB" id="A0A3Q7RCJ8"/>
<proteinExistence type="predicted"/>
<reference evidence="3" key="2">
    <citation type="submission" date="2025-08" db="UniProtKB">
        <authorList>
            <consortium name="RefSeq"/>
        </authorList>
    </citation>
    <scope>IDENTIFICATION</scope>
    <source>
        <tissue evidence="3">Blood</tissue>
    </source>
</reference>
<protein>
    <submittedName>
        <fullName evidence="3">Uncharacterized protein C12orf42-like</fullName>
    </submittedName>
</protein>
<dbReference type="CTD" id="101650518"/>
<feature type="compositionally biased region" description="Polar residues" evidence="1">
    <location>
        <begin position="26"/>
        <end position="40"/>
    </location>
</feature>
<dbReference type="PANTHER" id="PTHR40708">
    <property type="entry name" value="RIKEN CDNA 1700113H08 GENE"/>
    <property type="match status" value="1"/>
</dbReference>